<keyword evidence="2" id="KW-1185">Reference proteome</keyword>
<dbReference type="EMBL" id="FZOD01000001">
    <property type="protein sequence ID" value="SNR94906.1"/>
    <property type="molecule type" value="Genomic_DNA"/>
</dbReference>
<organism evidence="1 2">
    <name type="scientific">Streptosporangium subroseum</name>
    <dbReference type="NCBI Taxonomy" id="106412"/>
    <lineage>
        <taxon>Bacteria</taxon>
        <taxon>Bacillati</taxon>
        <taxon>Actinomycetota</taxon>
        <taxon>Actinomycetes</taxon>
        <taxon>Streptosporangiales</taxon>
        <taxon>Streptosporangiaceae</taxon>
        <taxon>Streptosporangium</taxon>
    </lineage>
</organism>
<sequence length="42" mass="4614">MDGRSLITIWLRSCATGPMYGQLLNSYSPHVTLAIGVADYLE</sequence>
<protein>
    <submittedName>
        <fullName evidence="1">Uncharacterized protein</fullName>
    </submittedName>
</protein>
<evidence type="ECO:0000313" key="2">
    <source>
        <dbReference type="Proteomes" id="UP000198282"/>
    </source>
</evidence>
<name>A0A239AGV7_9ACTN</name>
<dbReference type="Proteomes" id="UP000198282">
    <property type="component" value="Unassembled WGS sequence"/>
</dbReference>
<dbReference type="AlphaFoldDB" id="A0A239AGV7"/>
<gene>
    <name evidence="1" type="ORF">SAMN05216276_1001399</name>
</gene>
<evidence type="ECO:0000313" key="1">
    <source>
        <dbReference type="EMBL" id="SNR94906.1"/>
    </source>
</evidence>
<proteinExistence type="predicted"/>
<reference evidence="1 2" key="1">
    <citation type="submission" date="2017-06" db="EMBL/GenBank/DDBJ databases">
        <authorList>
            <person name="Kim H.J."/>
            <person name="Triplett B.A."/>
        </authorList>
    </citation>
    <scope>NUCLEOTIDE SEQUENCE [LARGE SCALE GENOMIC DNA]</scope>
    <source>
        <strain evidence="1 2">CGMCC 4.2132</strain>
    </source>
</reference>
<accession>A0A239AGV7</accession>